<dbReference type="GO" id="GO:0005886">
    <property type="term" value="C:plasma membrane"/>
    <property type="evidence" value="ECO:0007669"/>
    <property type="project" value="UniProtKB-SubCell"/>
</dbReference>
<feature type="transmembrane region" description="Helical" evidence="7">
    <location>
        <begin position="87"/>
        <end position="109"/>
    </location>
</feature>
<proteinExistence type="inferred from homology"/>
<organism evidence="8 9">
    <name type="scientific">Pseudokineococcus lusitanus</name>
    <dbReference type="NCBI Taxonomy" id="763993"/>
    <lineage>
        <taxon>Bacteria</taxon>
        <taxon>Bacillati</taxon>
        <taxon>Actinomycetota</taxon>
        <taxon>Actinomycetes</taxon>
        <taxon>Kineosporiales</taxon>
        <taxon>Kineosporiaceae</taxon>
        <taxon>Pseudokineococcus</taxon>
    </lineage>
</organism>
<keyword evidence="9" id="KW-1185">Reference proteome</keyword>
<dbReference type="AlphaFoldDB" id="A0A3N1HR08"/>
<dbReference type="InterPro" id="IPR002010">
    <property type="entry name" value="T3SS_IM_R"/>
</dbReference>
<dbReference type="PRINTS" id="PR00953">
    <property type="entry name" value="TYPE3IMRPROT"/>
</dbReference>
<keyword evidence="8" id="KW-0969">Cilium</keyword>
<dbReference type="Proteomes" id="UP000276232">
    <property type="component" value="Unassembled WGS sequence"/>
</dbReference>
<keyword evidence="5 7" id="KW-1133">Transmembrane helix</keyword>
<comment type="subcellular location">
    <subcellularLocation>
        <location evidence="1">Cell membrane</location>
        <topology evidence="1">Multi-pass membrane protein</topology>
    </subcellularLocation>
</comment>
<dbReference type="GO" id="GO:0006605">
    <property type="term" value="P:protein targeting"/>
    <property type="evidence" value="ECO:0007669"/>
    <property type="project" value="InterPro"/>
</dbReference>
<accession>A0A3N1HR08</accession>
<sequence>MGIPVVAAAAEAATGGLEISLQVETVVGLSLASLRILGWLLLAPPFAYKGFPAQVKALLALALALVVQPDVSGLVEGGLELGPLAVAAAQELVVGTALGWLCMLVFAAVQSAGDLLDIFGGFQLAQGYDPLMQSGSSVLGRIYQLTALALLFASGAHLVVLRGLLLTYEVLPVGQGVDLSTVAEVATRGVGGLLLAALQVAGPIIAVLFLTDVGLGLLTRVAPQLNAFSLGFPLKILITLVLVGLGAALLPDVVTGLADQMAETVVGTARVSGDG</sequence>
<evidence type="ECO:0000313" key="8">
    <source>
        <dbReference type="EMBL" id="ROP44822.1"/>
    </source>
</evidence>
<keyword evidence="8" id="KW-0282">Flagellum</keyword>
<keyword evidence="8" id="KW-0966">Cell projection</keyword>
<keyword evidence="3" id="KW-1003">Cell membrane</keyword>
<feature type="transmembrane region" description="Helical" evidence="7">
    <location>
        <begin position="185"/>
        <end position="218"/>
    </location>
</feature>
<dbReference type="EMBL" id="RJKN01000002">
    <property type="protein sequence ID" value="ROP44822.1"/>
    <property type="molecule type" value="Genomic_DNA"/>
</dbReference>
<evidence type="ECO:0000256" key="4">
    <source>
        <dbReference type="ARBA" id="ARBA00022692"/>
    </source>
</evidence>
<evidence type="ECO:0000256" key="6">
    <source>
        <dbReference type="ARBA" id="ARBA00023136"/>
    </source>
</evidence>
<protein>
    <submittedName>
        <fullName evidence="8">Flagellar biosynthetic protein FliR</fullName>
    </submittedName>
</protein>
<gene>
    <name evidence="8" type="ORF">EDC03_0952</name>
</gene>
<dbReference type="PANTHER" id="PTHR30065:SF1">
    <property type="entry name" value="SURFACE PRESENTATION OF ANTIGENS PROTEIN SPAR"/>
    <property type="match status" value="1"/>
</dbReference>
<dbReference type="Pfam" id="PF01311">
    <property type="entry name" value="Bac_export_1"/>
    <property type="match status" value="1"/>
</dbReference>
<comment type="caution">
    <text evidence="8">The sequence shown here is derived from an EMBL/GenBank/DDBJ whole genome shotgun (WGS) entry which is preliminary data.</text>
</comment>
<evidence type="ECO:0000256" key="1">
    <source>
        <dbReference type="ARBA" id="ARBA00004651"/>
    </source>
</evidence>
<dbReference type="PANTHER" id="PTHR30065">
    <property type="entry name" value="FLAGELLAR BIOSYNTHETIC PROTEIN FLIR"/>
    <property type="match status" value="1"/>
</dbReference>
<evidence type="ECO:0000256" key="5">
    <source>
        <dbReference type="ARBA" id="ARBA00022989"/>
    </source>
</evidence>
<name>A0A3N1HR08_9ACTN</name>
<evidence type="ECO:0000256" key="3">
    <source>
        <dbReference type="ARBA" id="ARBA00022475"/>
    </source>
</evidence>
<dbReference type="RefSeq" id="WP_199719940.1">
    <property type="nucleotide sequence ID" value="NZ_RJKN01000002.1"/>
</dbReference>
<evidence type="ECO:0000313" key="9">
    <source>
        <dbReference type="Proteomes" id="UP000276232"/>
    </source>
</evidence>
<feature type="transmembrane region" description="Helical" evidence="7">
    <location>
        <begin position="230"/>
        <end position="250"/>
    </location>
</feature>
<keyword evidence="6 7" id="KW-0472">Membrane</keyword>
<evidence type="ECO:0000256" key="2">
    <source>
        <dbReference type="ARBA" id="ARBA00009772"/>
    </source>
</evidence>
<keyword evidence="4 7" id="KW-0812">Transmembrane</keyword>
<evidence type="ECO:0000256" key="7">
    <source>
        <dbReference type="SAM" id="Phobius"/>
    </source>
</evidence>
<dbReference type="InParanoid" id="A0A3N1HR08"/>
<feature type="transmembrane region" description="Helical" evidence="7">
    <location>
        <begin position="142"/>
        <end position="165"/>
    </location>
</feature>
<comment type="similarity">
    <text evidence="2">Belongs to the FliR/MopE/SpaR family.</text>
</comment>
<reference evidence="8 9" key="1">
    <citation type="journal article" date="2015" name="Stand. Genomic Sci.">
        <title>Genomic Encyclopedia of Bacterial and Archaeal Type Strains, Phase III: the genomes of soil and plant-associated and newly described type strains.</title>
        <authorList>
            <person name="Whitman W.B."/>
            <person name="Woyke T."/>
            <person name="Klenk H.P."/>
            <person name="Zhou Y."/>
            <person name="Lilburn T.G."/>
            <person name="Beck B.J."/>
            <person name="De Vos P."/>
            <person name="Vandamme P."/>
            <person name="Eisen J.A."/>
            <person name="Garrity G."/>
            <person name="Hugenholtz P."/>
            <person name="Kyrpides N.C."/>
        </authorList>
    </citation>
    <scope>NUCLEOTIDE SEQUENCE [LARGE SCALE GENOMIC DNA]</scope>
    <source>
        <strain evidence="8 9">CECT 7306</strain>
    </source>
</reference>